<dbReference type="EMBL" id="WNDA01000024">
    <property type="protein sequence ID" value="MTU70268.1"/>
    <property type="molecule type" value="Genomic_DNA"/>
</dbReference>
<dbReference type="AlphaFoldDB" id="A0AA43W4N3"/>
<keyword evidence="3" id="KW-1185">Reference proteome</keyword>
<name>A0AA43W4N3_9BACT</name>
<sequence>MKQIPISKDEISSLEAMKIYISNEILNLEIEEDSEKEKVFLKMESTIDSIIKKYNS</sequence>
<organism evidence="2 4">
    <name type="scientific">Parabacteroides merdae</name>
    <dbReference type="NCBI Taxonomy" id="46503"/>
    <lineage>
        <taxon>Bacteria</taxon>
        <taxon>Pseudomonadati</taxon>
        <taxon>Bacteroidota</taxon>
        <taxon>Bacteroidia</taxon>
        <taxon>Bacteroidales</taxon>
        <taxon>Tannerellaceae</taxon>
        <taxon>Parabacteroides</taxon>
    </lineage>
</organism>
<evidence type="ECO:0000313" key="4">
    <source>
        <dbReference type="Proteomes" id="UP000448908"/>
    </source>
</evidence>
<dbReference type="RefSeq" id="WP_155143841.1">
    <property type="nucleotide sequence ID" value="NZ_JBCHGO010000013.1"/>
</dbReference>
<dbReference type="Proteomes" id="UP000434916">
    <property type="component" value="Unassembled WGS sequence"/>
</dbReference>
<protein>
    <submittedName>
        <fullName evidence="2">Uncharacterized protein</fullName>
    </submittedName>
</protein>
<evidence type="ECO:0000313" key="1">
    <source>
        <dbReference type="EMBL" id="MTU39475.1"/>
    </source>
</evidence>
<dbReference type="EMBL" id="WNCN01000008">
    <property type="protein sequence ID" value="MTU39475.1"/>
    <property type="molecule type" value="Genomic_DNA"/>
</dbReference>
<comment type="caution">
    <text evidence="2">The sequence shown here is derived from an EMBL/GenBank/DDBJ whole genome shotgun (WGS) entry which is preliminary data.</text>
</comment>
<evidence type="ECO:0000313" key="2">
    <source>
        <dbReference type="EMBL" id="MTU70268.1"/>
    </source>
</evidence>
<evidence type="ECO:0000313" key="3">
    <source>
        <dbReference type="Proteomes" id="UP000434916"/>
    </source>
</evidence>
<accession>A0AA43W4N3</accession>
<proteinExistence type="predicted"/>
<reference evidence="3 4" key="1">
    <citation type="journal article" date="2019" name="Nat. Med.">
        <title>A library of human gut bacterial isolates paired with longitudinal multiomics data enables mechanistic microbiome research.</title>
        <authorList>
            <person name="Poyet M."/>
            <person name="Groussin M."/>
            <person name="Gibbons S.M."/>
            <person name="Avila-Pacheco J."/>
            <person name="Jiang X."/>
            <person name="Kearney S.M."/>
            <person name="Perrotta A.R."/>
            <person name="Berdy B."/>
            <person name="Zhao S."/>
            <person name="Lieberman T.D."/>
            <person name="Swanson P.K."/>
            <person name="Smith M."/>
            <person name="Roesemann S."/>
            <person name="Alexander J.E."/>
            <person name="Rich S.A."/>
            <person name="Livny J."/>
            <person name="Vlamakis H."/>
            <person name="Clish C."/>
            <person name="Bullock K."/>
            <person name="Deik A."/>
            <person name="Scott J."/>
            <person name="Pierce K.A."/>
            <person name="Xavier R.J."/>
            <person name="Alm E.J."/>
        </authorList>
    </citation>
    <scope>NUCLEOTIDE SEQUENCE [LARGE SCALE GENOMIC DNA]</scope>
    <source>
        <strain evidence="2 4">BIOML-A16</strain>
        <strain evidence="1 3">BIOML-A29</strain>
    </source>
</reference>
<gene>
    <name evidence="1" type="ORF">GMD82_08250</name>
    <name evidence="2" type="ORF">GMD92_14655</name>
</gene>
<dbReference type="Proteomes" id="UP000448908">
    <property type="component" value="Unassembled WGS sequence"/>
</dbReference>